<organism evidence="2">
    <name type="scientific">Ruegeria sp. PrR005</name>
    <dbReference type="NCBI Taxonomy" id="2706882"/>
    <lineage>
        <taxon>Bacteria</taxon>
        <taxon>Pseudomonadati</taxon>
        <taxon>Pseudomonadota</taxon>
        <taxon>Alphaproteobacteria</taxon>
        <taxon>Rhodobacterales</taxon>
        <taxon>Roseobacteraceae</taxon>
        <taxon>Ruegeria</taxon>
    </lineage>
</organism>
<comment type="caution">
    <text evidence="2">The sequence shown here is derived from an EMBL/GenBank/DDBJ whole genome shotgun (WGS) entry which is preliminary data.</text>
</comment>
<evidence type="ECO:0000313" key="2">
    <source>
        <dbReference type="EMBL" id="NDW47296.1"/>
    </source>
</evidence>
<accession>A0A6B2NT08</accession>
<protein>
    <submittedName>
        <fullName evidence="2">Uncharacterized protein</fullName>
    </submittedName>
</protein>
<evidence type="ECO:0000256" key="1">
    <source>
        <dbReference type="SAM" id="Phobius"/>
    </source>
</evidence>
<feature type="transmembrane region" description="Helical" evidence="1">
    <location>
        <begin position="17"/>
        <end position="35"/>
    </location>
</feature>
<reference evidence="2" key="1">
    <citation type="submission" date="2020-02" db="EMBL/GenBank/DDBJ databases">
        <title>Delineation of the pyrene-degrading pathway in Roseobacter clade bacteria by genomic analysis.</title>
        <authorList>
            <person name="Zhou H."/>
            <person name="Wang H."/>
        </authorList>
    </citation>
    <scope>NUCLEOTIDE SEQUENCE</scope>
    <source>
        <strain evidence="2">PrR005</strain>
    </source>
</reference>
<keyword evidence="1" id="KW-0812">Transmembrane</keyword>
<gene>
    <name evidence="2" type="ORF">G0P99_20315</name>
</gene>
<dbReference type="AlphaFoldDB" id="A0A6B2NT08"/>
<keyword evidence="1" id="KW-1133">Transmembrane helix</keyword>
<name>A0A6B2NT08_9RHOB</name>
<dbReference type="RefSeq" id="WP_164132313.1">
    <property type="nucleotide sequence ID" value="NZ_JAAGOX010000054.1"/>
</dbReference>
<keyword evidence="1" id="KW-0472">Membrane</keyword>
<sequence>MQDDVLAVVEASAPRRWLALVMLVALGGLLIYVALMTPPPLMWQVFLIALGAASLWMAQSMYAATAGRVELTDSELRTGSGEVIARIEDIEQIERGAFAFKPSNGFLIRTRTPAARTWRPGLWWRLGRRIGVGGVTPGSQTKFMAEMISAMMAERDGTLLR</sequence>
<feature type="transmembrane region" description="Helical" evidence="1">
    <location>
        <begin position="41"/>
        <end position="58"/>
    </location>
</feature>
<dbReference type="EMBL" id="JAAGOX010000054">
    <property type="protein sequence ID" value="NDW47296.1"/>
    <property type="molecule type" value="Genomic_DNA"/>
</dbReference>
<proteinExistence type="predicted"/>